<dbReference type="Gene3D" id="3.40.190.10">
    <property type="entry name" value="Periplasmic binding protein-like II"/>
    <property type="match status" value="1"/>
</dbReference>
<dbReference type="GO" id="GO:0043190">
    <property type="term" value="C:ATP-binding cassette (ABC) transporter complex"/>
    <property type="evidence" value="ECO:0007669"/>
    <property type="project" value="InterPro"/>
</dbReference>
<dbReference type="InterPro" id="IPR039424">
    <property type="entry name" value="SBP_5"/>
</dbReference>
<sequence>MLTAKHTKRILAGFLLHCSFLVPATQADEQRLVIADARGDWGQLAPYLHMARGPGYVYTSFLFDTLVWKDEEGNLKPLLAKQWSSDKDQRCHHFSLDDRARWHDGEPVNAEDVIFTLEYAQEHRYRFVDVSGIDTVSSNGNKVSICLQSPDALFVEHVAGSLPILPRHVYAEVNDPQRFTNPKALTGSGPYRLTDYNRAQGFYHLSRHDNWHLGKPRYQNVIINRLSPHAAAAAMRDGHVDVMSIPQEFVDLFRNAGADILQTASNHPYRLLFNHSDRFVDKVARHGVARAIDRAQLVGLAFHGHALPARPAYRQEGSLDGLDLYAFDPELATVQLQAAGWTRLPDGRWADASGQPIHLKLIASPTSERLAKVLAHQLTEFGFRLSIALLQDVPLTKALQQKDFDLALLSQSHQGNPDRFRTLLSSNQGRGDQYLKNTELIQLLELMRYQLSSDQRESMMMHAERLYNEDLPSLPLVNPVNFAAQRPDSGAAFTPGGIAMGVPLPFNKLALFRSEKTSESTNTQ</sequence>
<dbReference type="Pfam" id="PF00496">
    <property type="entry name" value="SBP_bac_5"/>
    <property type="match status" value="1"/>
</dbReference>
<feature type="signal peptide" evidence="2">
    <location>
        <begin position="1"/>
        <end position="24"/>
    </location>
</feature>
<dbReference type="Gene3D" id="3.90.76.10">
    <property type="entry name" value="Dipeptide-binding Protein, Domain 1"/>
    <property type="match status" value="1"/>
</dbReference>
<dbReference type="GO" id="GO:1904680">
    <property type="term" value="F:peptide transmembrane transporter activity"/>
    <property type="evidence" value="ECO:0007669"/>
    <property type="project" value="TreeGrafter"/>
</dbReference>
<name>A0A1H3Y2H8_9GAMM</name>
<dbReference type="RefSeq" id="WP_175527543.1">
    <property type="nucleotide sequence ID" value="NZ_FNRJ01000001.1"/>
</dbReference>
<dbReference type="PANTHER" id="PTHR30290:SF64">
    <property type="entry name" value="ABC TRANSPORTER PERIPLASMIC BINDING PROTEIN"/>
    <property type="match status" value="1"/>
</dbReference>
<dbReference type="SUPFAM" id="SSF53850">
    <property type="entry name" value="Periplasmic binding protein-like II"/>
    <property type="match status" value="1"/>
</dbReference>
<dbReference type="GO" id="GO:0015833">
    <property type="term" value="P:peptide transport"/>
    <property type="evidence" value="ECO:0007669"/>
    <property type="project" value="TreeGrafter"/>
</dbReference>
<dbReference type="Gene3D" id="3.10.105.10">
    <property type="entry name" value="Dipeptide-binding Protein, Domain 3"/>
    <property type="match status" value="1"/>
</dbReference>
<dbReference type="PIRSF" id="PIRSF002741">
    <property type="entry name" value="MppA"/>
    <property type="match status" value="1"/>
</dbReference>
<evidence type="ECO:0000259" key="3">
    <source>
        <dbReference type="Pfam" id="PF00496"/>
    </source>
</evidence>
<dbReference type="STRING" id="1122198.SAMN02745729_101353"/>
<dbReference type="GO" id="GO:0042884">
    <property type="term" value="P:microcin transport"/>
    <property type="evidence" value="ECO:0007669"/>
    <property type="project" value="TreeGrafter"/>
</dbReference>
<dbReference type="GO" id="GO:0030288">
    <property type="term" value="C:outer membrane-bounded periplasmic space"/>
    <property type="evidence" value="ECO:0007669"/>
    <property type="project" value="TreeGrafter"/>
</dbReference>
<proteinExistence type="predicted"/>
<dbReference type="PANTHER" id="PTHR30290">
    <property type="entry name" value="PERIPLASMIC BINDING COMPONENT OF ABC TRANSPORTER"/>
    <property type="match status" value="1"/>
</dbReference>
<feature type="domain" description="Solute-binding protein family 5" evidence="3">
    <location>
        <begin position="75"/>
        <end position="429"/>
    </location>
</feature>
<dbReference type="InterPro" id="IPR000914">
    <property type="entry name" value="SBP_5_dom"/>
</dbReference>
<reference evidence="5" key="1">
    <citation type="submission" date="2016-10" db="EMBL/GenBank/DDBJ databases">
        <authorList>
            <person name="Varghese N."/>
            <person name="Submissions S."/>
        </authorList>
    </citation>
    <scope>NUCLEOTIDE SEQUENCE [LARGE SCALE GENOMIC DNA]</scope>
    <source>
        <strain evidence="5">DSM 11526</strain>
    </source>
</reference>
<dbReference type="EMBL" id="FNRJ01000001">
    <property type="protein sequence ID" value="SEA05816.1"/>
    <property type="molecule type" value="Genomic_DNA"/>
</dbReference>
<organism evidence="4 5">
    <name type="scientific">Marinobacterium iners DSM 11526</name>
    <dbReference type="NCBI Taxonomy" id="1122198"/>
    <lineage>
        <taxon>Bacteria</taxon>
        <taxon>Pseudomonadati</taxon>
        <taxon>Pseudomonadota</taxon>
        <taxon>Gammaproteobacteria</taxon>
        <taxon>Oceanospirillales</taxon>
        <taxon>Oceanospirillaceae</taxon>
        <taxon>Marinobacterium</taxon>
    </lineage>
</organism>
<keyword evidence="5" id="KW-1185">Reference proteome</keyword>
<keyword evidence="1 2" id="KW-0732">Signal</keyword>
<evidence type="ECO:0000313" key="5">
    <source>
        <dbReference type="Proteomes" id="UP000242469"/>
    </source>
</evidence>
<evidence type="ECO:0000256" key="2">
    <source>
        <dbReference type="SAM" id="SignalP"/>
    </source>
</evidence>
<evidence type="ECO:0000313" key="4">
    <source>
        <dbReference type="EMBL" id="SEA05816.1"/>
    </source>
</evidence>
<protein>
    <submittedName>
        <fullName evidence="4">Peptide/nickel transport system substrate-binding protein</fullName>
    </submittedName>
</protein>
<gene>
    <name evidence="4" type="ORF">SAMN02745729_101353</name>
</gene>
<dbReference type="InterPro" id="IPR030678">
    <property type="entry name" value="Peptide/Ni-bd"/>
</dbReference>
<accession>A0A1H3Y2H8</accession>
<feature type="chain" id="PRO_5017424851" evidence="2">
    <location>
        <begin position="25"/>
        <end position="524"/>
    </location>
</feature>
<dbReference type="Proteomes" id="UP000242469">
    <property type="component" value="Unassembled WGS sequence"/>
</dbReference>
<dbReference type="AlphaFoldDB" id="A0A1H3Y2H8"/>
<evidence type="ECO:0000256" key="1">
    <source>
        <dbReference type="ARBA" id="ARBA00022729"/>
    </source>
</evidence>